<dbReference type="InterPro" id="IPR003201">
    <property type="entry name" value="Transposase_Tn5"/>
</dbReference>
<dbReference type="AlphaFoldDB" id="A0A0C4YPP1"/>
<proteinExistence type="predicted"/>
<protein>
    <recommendedName>
        <fullName evidence="1">Transposase Tn5 dimerisation domain-containing protein</fullName>
    </recommendedName>
</protein>
<keyword evidence="3" id="KW-1185">Reference proteome</keyword>
<dbReference type="Pfam" id="PF02281">
    <property type="entry name" value="Dimer_Tnp_Tn5"/>
    <property type="match status" value="1"/>
</dbReference>
<evidence type="ECO:0000313" key="2">
    <source>
        <dbReference type="EMBL" id="AJG22536.1"/>
    </source>
</evidence>
<organism evidence="2 3">
    <name type="scientific">Cupriavidus basilensis</name>
    <dbReference type="NCBI Taxonomy" id="68895"/>
    <lineage>
        <taxon>Bacteria</taxon>
        <taxon>Pseudomonadati</taxon>
        <taxon>Pseudomonadota</taxon>
        <taxon>Betaproteobacteria</taxon>
        <taxon>Burkholderiales</taxon>
        <taxon>Burkholderiaceae</taxon>
        <taxon>Cupriavidus</taxon>
    </lineage>
</organism>
<evidence type="ECO:0000313" key="3">
    <source>
        <dbReference type="Proteomes" id="UP000031843"/>
    </source>
</evidence>
<feature type="domain" description="Transposase Tn5 dimerisation" evidence="1">
    <location>
        <begin position="5"/>
        <end position="49"/>
    </location>
</feature>
<reference evidence="2 3" key="1">
    <citation type="journal article" date="2015" name="Genome Announc.">
        <title>Complete Genome Sequence of Cupriavidus basilensis 4G11, Isolated from the Oak Ridge Field Research Center Site.</title>
        <authorList>
            <person name="Ray J."/>
            <person name="Waters R.J."/>
            <person name="Skerker J.M."/>
            <person name="Kuehl J.V."/>
            <person name="Price M.N."/>
            <person name="Huang J."/>
            <person name="Chakraborty R."/>
            <person name="Arkin A.P."/>
            <person name="Deutschbauer A."/>
        </authorList>
    </citation>
    <scope>NUCLEOTIDE SEQUENCE [LARGE SCALE GENOMIC DNA]</scope>
    <source>
        <strain evidence="2">4G11</strain>
    </source>
</reference>
<dbReference type="KEGG" id="cbw:RR42_s0946"/>
<gene>
    <name evidence="2" type="ORF">RR42_s0946</name>
</gene>
<sequence length="52" mass="5761">MGQRYLLTRVRQPAKPSLNEVLRPIARLGGFLGRKGNDDPGANTIWLGCKPK</sequence>
<dbReference type="EMBL" id="CP010537">
    <property type="protein sequence ID" value="AJG22536.1"/>
    <property type="molecule type" value="Genomic_DNA"/>
</dbReference>
<dbReference type="Proteomes" id="UP000031843">
    <property type="component" value="Chromosome secondary"/>
</dbReference>
<evidence type="ECO:0000259" key="1">
    <source>
        <dbReference type="Pfam" id="PF02281"/>
    </source>
</evidence>
<dbReference type="SUPFAM" id="SSF53098">
    <property type="entry name" value="Ribonuclease H-like"/>
    <property type="match status" value="1"/>
</dbReference>
<dbReference type="InterPro" id="IPR012337">
    <property type="entry name" value="RNaseH-like_sf"/>
</dbReference>
<dbReference type="InterPro" id="IPR014737">
    <property type="entry name" value="Transposase_Tn5-like_C"/>
</dbReference>
<accession>A0A0C4YPP1</accession>
<dbReference type="Gene3D" id="1.10.740.10">
    <property type="entry name" value="Transferase Inhibitor Protein From Tn5, Chain"/>
    <property type="match status" value="1"/>
</dbReference>
<name>A0A0C4YPP1_9BURK</name>